<proteinExistence type="predicted"/>
<evidence type="ECO:0000256" key="3">
    <source>
        <dbReference type="ARBA" id="ARBA00022679"/>
    </source>
</evidence>
<evidence type="ECO:0000313" key="9">
    <source>
        <dbReference type="Proteomes" id="UP000030512"/>
    </source>
</evidence>
<keyword evidence="5" id="KW-0234">DNA repair</keyword>
<evidence type="ECO:0000256" key="5">
    <source>
        <dbReference type="ARBA" id="ARBA00023204"/>
    </source>
</evidence>
<dbReference type="CDD" id="cd06445">
    <property type="entry name" value="ATase"/>
    <property type="match status" value="1"/>
</dbReference>
<evidence type="ECO:0000256" key="2">
    <source>
        <dbReference type="ARBA" id="ARBA00022603"/>
    </source>
</evidence>
<keyword evidence="3 8" id="KW-0808">Transferase</keyword>
<protein>
    <submittedName>
        <fullName evidence="8">Cysteine methyltransferase</fullName>
    </submittedName>
</protein>
<dbReference type="InterPro" id="IPR001497">
    <property type="entry name" value="MethylDNA_cys_MeTrfase_AS"/>
</dbReference>
<organism evidence="8 9">
    <name type="scientific">Methylomonas denitrificans</name>
    <dbReference type="NCBI Taxonomy" id="1538553"/>
    <lineage>
        <taxon>Bacteria</taxon>
        <taxon>Pseudomonadati</taxon>
        <taxon>Pseudomonadota</taxon>
        <taxon>Gammaproteobacteria</taxon>
        <taxon>Methylococcales</taxon>
        <taxon>Methylococcaceae</taxon>
        <taxon>Methylomonas</taxon>
    </lineage>
</organism>
<dbReference type="PROSITE" id="PS00374">
    <property type="entry name" value="MGMT"/>
    <property type="match status" value="1"/>
</dbReference>
<evidence type="ECO:0000256" key="1">
    <source>
        <dbReference type="ARBA" id="ARBA00001286"/>
    </source>
</evidence>
<dbReference type="Pfam" id="PF01035">
    <property type="entry name" value="DNA_binding_1"/>
    <property type="match status" value="1"/>
</dbReference>
<evidence type="ECO:0000256" key="6">
    <source>
        <dbReference type="ARBA" id="ARBA00049348"/>
    </source>
</evidence>
<dbReference type="GO" id="GO:0032259">
    <property type="term" value="P:methylation"/>
    <property type="evidence" value="ECO:0007669"/>
    <property type="project" value="UniProtKB-KW"/>
</dbReference>
<dbReference type="EMBL" id="CP014476">
    <property type="protein sequence ID" value="AMK77780.1"/>
    <property type="molecule type" value="Genomic_DNA"/>
</dbReference>
<dbReference type="Proteomes" id="UP000030512">
    <property type="component" value="Chromosome"/>
</dbReference>
<dbReference type="PANTHER" id="PTHR10815">
    <property type="entry name" value="METHYLATED-DNA--PROTEIN-CYSTEINE METHYLTRANSFERASE"/>
    <property type="match status" value="1"/>
</dbReference>
<dbReference type="STRING" id="1538553.JT25_015065"/>
<dbReference type="RefSeq" id="WP_062329052.1">
    <property type="nucleotide sequence ID" value="NZ_CP014476.1"/>
</dbReference>
<evidence type="ECO:0000256" key="4">
    <source>
        <dbReference type="ARBA" id="ARBA00022763"/>
    </source>
</evidence>
<feature type="domain" description="Methylated-DNA-[protein]-cysteine S-methyltransferase DNA binding" evidence="7">
    <location>
        <begin position="83"/>
        <end position="161"/>
    </location>
</feature>
<dbReference type="InterPro" id="IPR036388">
    <property type="entry name" value="WH-like_DNA-bd_sf"/>
</dbReference>
<dbReference type="NCBIfam" id="TIGR00589">
    <property type="entry name" value="ogt"/>
    <property type="match status" value="1"/>
</dbReference>
<dbReference type="AlphaFoldDB" id="A0A126T6X1"/>
<dbReference type="InterPro" id="IPR014048">
    <property type="entry name" value="MethylDNA_cys_MeTrfase_DNA-bd"/>
</dbReference>
<sequence length="168" mass="18078">MPLHIVWQAVADGDESLLSVPILDAELRLTMVGEIITDASWHVGGELTKALSPQAVRVQSYLLNPQQTELHLTLLSQGSAHGNAVWNALLAIPVGQVETYSGLAEKLSSGPRAIAGACRNNPYAGIIPCHRVVAKNGIGGFMGHVDGEFVALKHRLLEYERGLRLGRE</sequence>
<dbReference type="Gene3D" id="1.10.10.10">
    <property type="entry name" value="Winged helix-like DNA-binding domain superfamily/Winged helix DNA-binding domain"/>
    <property type="match status" value="1"/>
</dbReference>
<comment type="catalytic activity">
    <reaction evidence="1">
        <text>a 4-O-methyl-thymidine in DNA + L-cysteinyl-[protein] = a thymidine in DNA + S-methyl-L-cysteinyl-[protein]</text>
        <dbReference type="Rhea" id="RHEA:53428"/>
        <dbReference type="Rhea" id="RHEA-COMP:10131"/>
        <dbReference type="Rhea" id="RHEA-COMP:10132"/>
        <dbReference type="Rhea" id="RHEA-COMP:13555"/>
        <dbReference type="Rhea" id="RHEA-COMP:13556"/>
        <dbReference type="ChEBI" id="CHEBI:29950"/>
        <dbReference type="ChEBI" id="CHEBI:82612"/>
        <dbReference type="ChEBI" id="CHEBI:137386"/>
        <dbReference type="ChEBI" id="CHEBI:137387"/>
        <dbReference type="EC" id="2.1.1.63"/>
    </reaction>
</comment>
<keyword evidence="4" id="KW-0227">DNA damage</keyword>
<dbReference type="KEGG" id="mdn:JT25_015065"/>
<dbReference type="GO" id="GO:0006281">
    <property type="term" value="P:DNA repair"/>
    <property type="evidence" value="ECO:0007669"/>
    <property type="project" value="UniProtKB-KW"/>
</dbReference>
<name>A0A126T6X1_9GAMM</name>
<dbReference type="GO" id="GO:0003908">
    <property type="term" value="F:methylated-DNA-[protein]-cysteine S-methyltransferase activity"/>
    <property type="evidence" value="ECO:0007669"/>
    <property type="project" value="UniProtKB-EC"/>
</dbReference>
<dbReference type="PANTHER" id="PTHR10815:SF13">
    <property type="entry name" value="METHYLATED-DNA--PROTEIN-CYSTEINE METHYLTRANSFERASE"/>
    <property type="match status" value="1"/>
</dbReference>
<evidence type="ECO:0000259" key="7">
    <source>
        <dbReference type="Pfam" id="PF01035"/>
    </source>
</evidence>
<keyword evidence="9" id="KW-1185">Reference proteome</keyword>
<dbReference type="OrthoDB" id="9802228at2"/>
<accession>A0A126T6X1</accession>
<evidence type="ECO:0000313" key="8">
    <source>
        <dbReference type="EMBL" id="AMK77780.1"/>
    </source>
</evidence>
<dbReference type="SUPFAM" id="SSF46767">
    <property type="entry name" value="Methylated DNA-protein cysteine methyltransferase, C-terminal domain"/>
    <property type="match status" value="1"/>
</dbReference>
<dbReference type="InterPro" id="IPR036217">
    <property type="entry name" value="MethylDNA_cys_MeTrfase_DNAb"/>
</dbReference>
<comment type="catalytic activity">
    <reaction evidence="6">
        <text>a 6-O-methyl-2'-deoxyguanosine in DNA + L-cysteinyl-[protein] = S-methyl-L-cysteinyl-[protein] + a 2'-deoxyguanosine in DNA</text>
        <dbReference type="Rhea" id="RHEA:24000"/>
        <dbReference type="Rhea" id="RHEA-COMP:10131"/>
        <dbReference type="Rhea" id="RHEA-COMP:10132"/>
        <dbReference type="Rhea" id="RHEA-COMP:11367"/>
        <dbReference type="Rhea" id="RHEA-COMP:11368"/>
        <dbReference type="ChEBI" id="CHEBI:29950"/>
        <dbReference type="ChEBI" id="CHEBI:82612"/>
        <dbReference type="ChEBI" id="CHEBI:85445"/>
        <dbReference type="ChEBI" id="CHEBI:85448"/>
        <dbReference type="EC" id="2.1.1.63"/>
    </reaction>
</comment>
<reference evidence="8 9" key="1">
    <citation type="journal article" date="2015" name="Environ. Microbiol.">
        <title>Methane oxidation coupled to nitrate reduction under hypoxia by the Gammaproteobacterium Methylomonas denitrificans, sp. nov. type strain FJG1.</title>
        <authorList>
            <person name="Kits K.D."/>
            <person name="Klotz M.G."/>
            <person name="Stein L.Y."/>
        </authorList>
    </citation>
    <scope>NUCLEOTIDE SEQUENCE [LARGE SCALE GENOMIC DNA]</scope>
    <source>
        <strain evidence="8 9">FJG1</strain>
    </source>
</reference>
<keyword evidence="2 8" id="KW-0489">Methyltransferase</keyword>
<gene>
    <name evidence="8" type="ORF">JT25_015065</name>
</gene>